<dbReference type="PANTHER" id="PTHR43128:SF16">
    <property type="entry name" value="L-LACTATE DEHYDROGENASE"/>
    <property type="match status" value="1"/>
</dbReference>
<evidence type="ECO:0000256" key="6">
    <source>
        <dbReference type="ARBA" id="ARBA00023027"/>
    </source>
</evidence>
<comment type="pathway">
    <text evidence="1 8">Fermentation; pyruvate fermentation to lactate; (S)-lactate from pyruvate: step 1/1.</text>
</comment>
<feature type="binding site" evidence="8">
    <location>
        <position position="72"/>
    </location>
    <ligand>
        <name>NAD(+)</name>
        <dbReference type="ChEBI" id="CHEBI:57540"/>
    </ligand>
</feature>
<dbReference type="NCBIfam" id="NF000824">
    <property type="entry name" value="PRK00066.1"/>
    <property type="match status" value="1"/>
</dbReference>
<dbReference type="HAMAP" id="MF_00488">
    <property type="entry name" value="Lactate_dehydrog"/>
    <property type="match status" value="1"/>
</dbReference>
<feature type="binding site" evidence="8">
    <location>
        <position position="95"/>
    </location>
    <ligand>
        <name>substrate</name>
    </ligand>
</feature>
<evidence type="ECO:0000256" key="8">
    <source>
        <dbReference type="HAMAP-Rule" id="MF_00488"/>
    </source>
</evidence>
<dbReference type="EC" id="1.1.1.27" evidence="3 8"/>
<comment type="caution">
    <text evidence="8">Lacks conserved residue(s) required for the propagation of feature annotation.</text>
</comment>
<keyword evidence="8" id="KW-0963">Cytoplasm</keyword>
<comment type="similarity">
    <text evidence="2 8">Belongs to the LDH/MDH superfamily. LDH family.</text>
</comment>
<dbReference type="Pfam" id="PF02866">
    <property type="entry name" value="Ldh_1_C"/>
    <property type="match status" value="1"/>
</dbReference>
<dbReference type="InterPro" id="IPR018177">
    <property type="entry name" value="L-lactate_DH_AS"/>
</dbReference>
<feature type="active site" description="Proton acceptor" evidence="8">
    <location>
        <position position="182"/>
    </location>
</feature>
<comment type="subcellular location">
    <subcellularLocation>
        <location evidence="8">Cytoplasm</location>
    </subcellularLocation>
</comment>
<name>A0ABW2K755_9BACI</name>
<feature type="binding site" evidence="8">
    <location>
        <begin position="127"/>
        <end position="130"/>
    </location>
    <ligand>
        <name>substrate</name>
    </ligand>
</feature>
<evidence type="ECO:0000256" key="3">
    <source>
        <dbReference type="ARBA" id="ARBA00012967"/>
    </source>
</evidence>
<feature type="binding site" evidence="8">
    <location>
        <position position="160"/>
    </location>
    <ligand>
        <name>beta-D-fructose 1,6-bisphosphate</name>
        <dbReference type="ChEBI" id="CHEBI:32966"/>
        <note>allosteric activator</note>
    </ligand>
</feature>
<dbReference type="GO" id="GO:0004459">
    <property type="term" value="F:L-lactate dehydrogenase (NAD+) activity"/>
    <property type="evidence" value="ECO:0007669"/>
    <property type="project" value="UniProtKB-EC"/>
</dbReference>
<feature type="binding site" evidence="8">
    <location>
        <position position="150"/>
    </location>
    <ligand>
        <name>NAD(+)</name>
        <dbReference type="ChEBI" id="CHEBI:57540"/>
    </ligand>
</feature>
<dbReference type="InterPro" id="IPR015955">
    <property type="entry name" value="Lactate_DH/Glyco_Ohase_4_C"/>
</dbReference>
<sequence length="326" mass="35800">MNTTRKEKVNRVVLIGAGLVGSSYAFALINQAVTQELVIIDLDKEKAMGDAMDLNHGKAFSPSYTNTWYGDYNDCSDADIVCICAGANQKPGETRLDLVEKNMKIFKGIVGDVMDSGFDGIFLIATNPVDILTQATQVFSGLPKERVIGSGTTLDTARFRFLLSDYFNVATQNVHAYIIGEHGDTELPVWSNATIGGVPISNYIDTKEGCHQEDLDPIFENVRDAAYQIIQKKGATHYGIAMSLVRVTKAILGNENSILTVSSYLNGEYGATDVYAGVPTIVNRQGVREVLEMRLTDKEQQQFDHSIETLKNTMNPALEKLQNASR</sequence>
<dbReference type="SUPFAM" id="SSF51735">
    <property type="entry name" value="NAD(P)-binding Rossmann-fold domains"/>
    <property type="match status" value="1"/>
</dbReference>
<dbReference type="InterPro" id="IPR001557">
    <property type="entry name" value="L-lactate/malate_DH"/>
</dbReference>
<dbReference type="PIRSF" id="PIRSF000102">
    <property type="entry name" value="Lac_mal_DH"/>
    <property type="match status" value="1"/>
</dbReference>
<feature type="binding site" evidence="8">
    <location>
        <position position="236"/>
    </location>
    <ligand>
        <name>substrate</name>
    </ligand>
</feature>
<dbReference type="Gene3D" id="3.40.50.720">
    <property type="entry name" value="NAD(P)-binding Rossmann-like Domain"/>
    <property type="match status" value="1"/>
</dbReference>
<feature type="modified residue" description="Phosphotyrosine" evidence="8">
    <location>
        <position position="227"/>
    </location>
</feature>
<dbReference type="Gene3D" id="3.90.110.10">
    <property type="entry name" value="Lactate dehydrogenase/glycoside hydrolase, family 4, C-terminal"/>
    <property type="match status" value="1"/>
</dbReference>
<dbReference type="InterPro" id="IPR022383">
    <property type="entry name" value="Lactate/malate_DH_C"/>
</dbReference>
<evidence type="ECO:0000256" key="1">
    <source>
        <dbReference type="ARBA" id="ARBA00004843"/>
    </source>
</evidence>
<comment type="catalytic activity">
    <reaction evidence="7 8">
        <text>(S)-lactate + NAD(+) = pyruvate + NADH + H(+)</text>
        <dbReference type="Rhea" id="RHEA:23444"/>
        <dbReference type="ChEBI" id="CHEBI:15361"/>
        <dbReference type="ChEBI" id="CHEBI:15378"/>
        <dbReference type="ChEBI" id="CHEBI:16651"/>
        <dbReference type="ChEBI" id="CHEBI:57540"/>
        <dbReference type="ChEBI" id="CHEBI:57945"/>
        <dbReference type="EC" id="1.1.1.27"/>
    </reaction>
</comment>
<evidence type="ECO:0000259" key="10">
    <source>
        <dbReference type="Pfam" id="PF02866"/>
    </source>
</evidence>
<evidence type="ECO:0000313" key="12">
    <source>
        <dbReference type="Proteomes" id="UP001596494"/>
    </source>
</evidence>
<feature type="binding site" evidence="8">
    <location>
        <begin position="86"/>
        <end position="87"/>
    </location>
    <ligand>
        <name>NAD(+)</name>
        <dbReference type="ChEBI" id="CHEBI:57540"/>
    </ligand>
</feature>
<gene>
    <name evidence="8" type="primary">ldh</name>
    <name evidence="11" type="ORF">ACFQMN_11770</name>
</gene>
<accession>A0ABW2K755</accession>
<proteinExistence type="inferred from homology"/>
<keyword evidence="8" id="KW-0597">Phosphoprotein</keyword>
<evidence type="ECO:0000256" key="7">
    <source>
        <dbReference type="ARBA" id="ARBA00049258"/>
    </source>
</evidence>
<comment type="activity regulation">
    <text evidence="8">Allosterically activated by fructose 1,6-bisphosphate (FBP).</text>
</comment>
<dbReference type="InterPro" id="IPR036291">
    <property type="entry name" value="NAD(P)-bd_dom_sf"/>
</dbReference>
<reference evidence="12" key="1">
    <citation type="journal article" date="2019" name="Int. J. Syst. Evol. Microbiol.">
        <title>The Global Catalogue of Microorganisms (GCM) 10K type strain sequencing project: providing services to taxonomists for standard genome sequencing and annotation.</title>
        <authorList>
            <consortium name="The Broad Institute Genomics Platform"/>
            <consortium name="The Broad Institute Genome Sequencing Center for Infectious Disease"/>
            <person name="Wu L."/>
            <person name="Ma J."/>
        </authorList>
    </citation>
    <scope>NUCLEOTIDE SEQUENCE [LARGE SCALE GENOMIC DNA]</scope>
    <source>
        <strain evidence="12">CCUG 73951</strain>
    </source>
</reference>
<protein>
    <recommendedName>
        <fullName evidence="3 8">L-lactate dehydrogenase</fullName>
        <shortName evidence="8">L-LDH</shortName>
        <ecNumber evidence="3 8">1.1.1.27</ecNumber>
    </recommendedName>
</protein>
<feature type="binding site" evidence="8">
    <location>
        <position position="41"/>
    </location>
    <ligand>
        <name>NAD(+)</name>
        <dbReference type="ChEBI" id="CHEBI:57540"/>
    </ligand>
</feature>
<dbReference type="NCBIfam" id="TIGR01771">
    <property type="entry name" value="L-LDH-NAD"/>
    <property type="match status" value="1"/>
</dbReference>
<dbReference type="NCBIfam" id="NF004863">
    <property type="entry name" value="PRK06223.1"/>
    <property type="match status" value="1"/>
</dbReference>
<feature type="binding site" evidence="8">
    <location>
        <position position="46"/>
    </location>
    <ligand>
        <name>NAD(+)</name>
        <dbReference type="ChEBI" id="CHEBI:57540"/>
    </ligand>
</feature>
<comment type="function">
    <text evidence="8">Catalyzes the conversion of lactate to pyruvate.</text>
</comment>
<feature type="domain" description="Lactate/malate dehydrogenase C-terminal" evidence="10">
    <location>
        <begin position="152"/>
        <end position="319"/>
    </location>
</feature>
<dbReference type="PRINTS" id="PR00086">
    <property type="entry name" value="LLDHDRGNASE"/>
</dbReference>
<dbReference type="EMBL" id="JBHTBY010000010">
    <property type="protein sequence ID" value="MFC7321552.1"/>
    <property type="molecule type" value="Genomic_DNA"/>
</dbReference>
<feature type="binding site" evidence="8">
    <location>
        <begin position="155"/>
        <end position="158"/>
    </location>
    <ligand>
        <name>substrate</name>
    </ligand>
</feature>
<organism evidence="11 12">
    <name type="scientific">Halobacillus campisalis</name>
    <dbReference type="NCBI Taxonomy" id="435909"/>
    <lineage>
        <taxon>Bacteria</taxon>
        <taxon>Bacillati</taxon>
        <taxon>Bacillota</taxon>
        <taxon>Bacilli</taxon>
        <taxon>Bacillales</taxon>
        <taxon>Bacillaceae</taxon>
        <taxon>Halobacillus</taxon>
    </lineage>
</organism>
<dbReference type="PANTHER" id="PTHR43128">
    <property type="entry name" value="L-2-HYDROXYCARBOXYLATE DEHYDROGENASE (NAD(P)(+))"/>
    <property type="match status" value="1"/>
</dbReference>
<evidence type="ECO:0000256" key="4">
    <source>
        <dbReference type="ARBA" id="ARBA00022533"/>
    </source>
</evidence>
<dbReference type="SUPFAM" id="SSF56327">
    <property type="entry name" value="LDH C-terminal domain-like"/>
    <property type="match status" value="1"/>
</dbReference>
<dbReference type="Proteomes" id="UP001596494">
    <property type="component" value="Unassembled WGS sequence"/>
</dbReference>
<evidence type="ECO:0000256" key="5">
    <source>
        <dbReference type="ARBA" id="ARBA00023002"/>
    </source>
</evidence>
<feature type="binding site" evidence="8">
    <location>
        <position position="175"/>
    </location>
    <ligand>
        <name>beta-D-fructose 1,6-bisphosphate</name>
        <dbReference type="ChEBI" id="CHEBI:32966"/>
        <note>allosteric activator</note>
    </ligand>
</feature>
<feature type="binding site" evidence="8">
    <location>
        <begin position="125"/>
        <end position="127"/>
    </location>
    <ligand>
        <name>NAD(+)</name>
        <dbReference type="ChEBI" id="CHEBI:57540"/>
    </ligand>
</feature>
<keyword evidence="12" id="KW-1185">Reference proteome</keyword>
<dbReference type="Pfam" id="PF00056">
    <property type="entry name" value="Ldh_1_N"/>
    <property type="match status" value="1"/>
</dbReference>
<dbReference type="InterPro" id="IPR001236">
    <property type="entry name" value="Lactate/malate_DH_N"/>
</dbReference>
<feature type="binding site" evidence="8">
    <location>
        <position position="89"/>
    </location>
    <ligand>
        <name>substrate</name>
    </ligand>
</feature>
<feature type="domain" description="Lactate/malate dehydrogenase N-terminal" evidence="9">
    <location>
        <begin position="11"/>
        <end position="149"/>
    </location>
</feature>
<evidence type="ECO:0000313" key="11">
    <source>
        <dbReference type="EMBL" id="MFC7321552.1"/>
    </source>
</evidence>
<keyword evidence="6 8" id="KW-0520">NAD</keyword>
<dbReference type="InterPro" id="IPR011304">
    <property type="entry name" value="L-lactate_DH"/>
</dbReference>
<evidence type="ECO:0000256" key="2">
    <source>
        <dbReference type="ARBA" id="ARBA00006054"/>
    </source>
</evidence>
<comment type="caution">
    <text evidence="11">The sequence shown here is derived from an EMBL/GenBank/DDBJ whole genome shotgun (WGS) entry which is preliminary data.</text>
</comment>
<keyword evidence="5 8" id="KW-0560">Oxidoreductase</keyword>
<keyword evidence="4 8" id="KW-0021">Allosteric enzyme</keyword>
<evidence type="ECO:0000259" key="9">
    <source>
        <dbReference type="Pfam" id="PF00056"/>
    </source>
</evidence>
<dbReference type="CDD" id="cd05291">
    <property type="entry name" value="HicDH_like"/>
    <property type="match status" value="1"/>
</dbReference>
<feature type="binding site" evidence="8">
    <location>
        <position position="20"/>
    </location>
    <ligand>
        <name>NAD(+)</name>
        <dbReference type="ChEBI" id="CHEBI:57540"/>
    </ligand>
</feature>
<dbReference type="RefSeq" id="WP_289217274.1">
    <property type="nucleotide sequence ID" value="NZ_JAPVRC010000016.1"/>
</dbReference>
<dbReference type="PROSITE" id="PS00064">
    <property type="entry name" value="L_LDH"/>
    <property type="match status" value="1"/>
</dbReference>
<comment type="subunit">
    <text evidence="8">Homotetramer.</text>
</comment>